<dbReference type="AlphaFoldDB" id="A0A645C6R2"/>
<organism evidence="1">
    <name type="scientific">bioreactor metagenome</name>
    <dbReference type="NCBI Taxonomy" id="1076179"/>
    <lineage>
        <taxon>unclassified sequences</taxon>
        <taxon>metagenomes</taxon>
        <taxon>ecological metagenomes</taxon>
    </lineage>
</organism>
<gene>
    <name evidence="1" type="ORF">SDC9_119823</name>
</gene>
<sequence>MANFADGSRGGNDVFVKRIAHSGEVGQHVVGGEFRHPAAVHHAEVVCALCVHGVESNLGVQFVECQFEHFAGAVIGGFKFRQSGLNDVAIGAAAKNQRQLGRFLIRGSGFRGSLRNGGVSGVGLRGRFLRGLCASGKGGANHGKNQQQCGQFFHSVSLLFDLSCYPFTAPLEKPCIK</sequence>
<proteinExistence type="predicted"/>
<protein>
    <submittedName>
        <fullName evidence="1">Uncharacterized protein</fullName>
    </submittedName>
</protein>
<dbReference type="EMBL" id="VSSQ01024996">
    <property type="protein sequence ID" value="MPM72847.1"/>
    <property type="molecule type" value="Genomic_DNA"/>
</dbReference>
<name>A0A645C6R2_9ZZZZ</name>
<accession>A0A645C6R2</accession>
<reference evidence="1" key="1">
    <citation type="submission" date="2019-08" db="EMBL/GenBank/DDBJ databases">
        <authorList>
            <person name="Kucharzyk K."/>
            <person name="Murdoch R.W."/>
            <person name="Higgins S."/>
            <person name="Loffler F."/>
        </authorList>
    </citation>
    <scope>NUCLEOTIDE SEQUENCE</scope>
</reference>
<comment type="caution">
    <text evidence="1">The sequence shown here is derived from an EMBL/GenBank/DDBJ whole genome shotgun (WGS) entry which is preliminary data.</text>
</comment>
<evidence type="ECO:0000313" key="1">
    <source>
        <dbReference type="EMBL" id="MPM72847.1"/>
    </source>
</evidence>